<dbReference type="PANTHER" id="PTHR30055">
    <property type="entry name" value="HTH-TYPE TRANSCRIPTIONAL REGULATOR RUTR"/>
    <property type="match status" value="1"/>
</dbReference>
<proteinExistence type="predicted"/>
<dbReference type="Gene3D" id="1.10.357.10">
    <property type="entry name" value="Tetracycline Repressor, domain 2"/>
    <property type="match status" value="1"/>
</dbReference>
<sequence>MTKSKRMSAEERRSQILDVALDVFAKRGFSGARTREVADLAGISETLIYRHFKTKADLYDAALHHLFGGHPMRLELQDPMQRRDDEGVFFQLALHMLSHTAYDPRIVRLHLFQLLDDRVQPVEERHGKDNTLVMLTSYVAERIEDGAFAGEDPECMARLFHYMVYMAVTDIQMGLLGGPYSVDPERMARTMTRTFLNGLRSR</sequence>
<comment type="caution">
    <text evidence="4">The sequence shown here is derived from an EMBL/GenBank/DDBJ whole genome shotgun (WGS) entry which is preliminary data.</text>
</comment>
<accession>A0A6N6N627</accession>
<gene>
    <name evidence="4" type="ORF">F8A88_04295</name>
</gene>
<reference evidence="4 5" key="1">
    <citation type="journal article" date="2017" name="Int. J. Syst. Evol. Microbiol.">
        <title>Desulfovibrio senegalensis sp. nov., a mesophilic sulfate reducer isolated from marine sediment.</title>
        <authorList>
            <person name="Thioye A."/>
            <person name="Gam Z.B.A."/>
            <person name="Mbengue M."/>
            <person name="Cayol J.L."/>
            <person name="Joseph-Bartoli M."/>
            <person name="Toure-Kane C."/>
            <person name="Labat M."/>
        </authorList>
    </citation>
    <scope>NUCLEOTIDE SEQUENCE [LARGE SCALE GENOMIC DNA]</scope>
    <source>
        <strain evidence="4 5">DSM 101509</strain>
    </source>
</reference>
<dbReference type="InterPro" id="IPR001647">
    <property type="entry name" value="HTH_TetR"/>
</dbReference>
<dbReference type="SUPFAM" id="SSF48498">
    <property type="entry name" value="Tetracyclin repressor-like, C-terminal domain"/>
    <property type="match status" value="1"/>
</dbReference>
<organism evidence="4 5">
    <name type="scientific">Pseudodesulfovibrio senegalensis</name>
    <dbReference type="NCBI Taxonomy" id="1721087"/>
    <lineage>
        <taxon>Bacteria</taxon>
        <taxon>Pseudomonadati</taxon>
        <taxon>Thermodesulfobacteriota</taxon>
        <taxon>Desulfovibrionia</taxon>
        <taxon>Desulfovibrionales</taxon>
        <taxon>Desulfovibrionaceae</taxon>
    </lineage>
</organism>
<evidence type="ECO:0000313" key="4">
    <source>
        <dbReference type="EMBL" id="KAB1443476.1"/>
    </source>
</evidence>
<dbReference type="PANTHER" id="PTHR30055:SF226">
    <property type="entry name" value="HTH-TYPE TRANSCRIPTIONAL REGULATOR PKSA"/>
    <property type="match status" value="1"/>
</dbReference>
<dbReference type="PROSITE" id="PS50977">
    <property type="entry name" value="HTH_TETR_2"/>
    <property type="match status" value="1"/>
</dbReference>
<dbReference type="PRINTS" id="PR00455">
    <property type="entry name" value="HTHTETR"/>
</dbReference>
<dbReference type="OrthoDB" id="9798857at2"/>
<dbReference type="AlphaFoldDB" id="A0A6N6N627"/>
<evidence type="ECO:0000256" key="1">
    <source>
        <dbReference type="ARBA" id="ARBA00023125"/>
    </source>
</evidence>
<dbReference type="Pfam" id="PF00440">
    <property type="entry name" value="TetR_N"/>
    <property type="match status" value="1"/>
</dbReference>
<dbReference type="InterPro" id="IPR009057">
    <property type="entry name" value="Homeodomain-like_sf"/>
</dbReference>
<dbReference type="GO" id="GO:0003700">
    <property type="term" value="F:DNA-binding transcription factor activity"/>
    <property type="evidence" value="ECO:0007669"/>
    <property type="project" value="TreeGrafter"/>
</dbReference>
<evidence type="ECO:0000313" key="5">
    <source>
        <dbReference type="Proteomes" id="UP000438699"/>
    </source>
</evidence>
<dbReference type="GO" id="GO:0000976">
    <property type="term" value="F:transcription cis-regulatory region binding"/>
    <property type="evidence" value="ECO:0007669"/>
    <property type="project" value="TreeGrafter"/>
</dbReference>
<feature type="domain" description="HTH tetR-type" evidence="3">
    <location>
        <begin position="10"/>
        <end position="70"/>
    </location>
</feature>
<keyword evidence="5" id="KW-1185">Reference proteome</keyword>
<feature type="DNA-binding region" description="H-T-H motif" evidence="2">
    <location>
        <begin position="33"/>
        <end position="52"/>
    </location>
</feature>
<dbReference type="Proteomes" id="UP000438699">
    <property type="component" value="Unassembled WGS sequence"/>
</dbReference>
<dbReference type="InterPro" id="IPR050109">
    <property type="entry name" value="HTH-type_TetR-like_transc_reg"/>
</dbReference>
<protein>
    <submittedName>
        <fullName evidence="4">TetR/AcrR family transcriptional regulator</fullName>
    </submittedName>
</protein>
<dbReference type="SUPFAM" id="SSF46689">
    <property type="entry name" value="Homeodomain-like"/>
    <property type="match status" value="1"/>
</dbReference>
<evidence type="ECO:0000256" key="2">
    <source>
        <dbReference type="PROSITE-ProRule" id="PRU00335"/>
    </source>
</evidence>
<evidence type="ECO:0000259" key="3">
    <source>
        <dbReference type="PROSITE" id="PS50977"/>
    </source>
</evidence>
<dbReference type="RefSeq" id="WP_151149848.1">
    <property type="nucleotide sequence ID" value="NZ_WAIE01000001.1"/>
</dbReference>
<keyword evidence="1 2" id="KW-0238">DNA-binding</keyword>
<dbReference type="InterPro" id="IPR036271">
    <property type="entry name" value="Tet_transcr_reg_TetR-rel_C_sf"/>
</dbReference>
<dbReference type="EMBL" id="WAIE01000001">
    <property type="protein sequence ID" value="KAB1443476.1"/>
    <property type="molecule type" value="Genomic_DNA"/>
</dbReference>
<name>A0A6N6N627_9BACT</name>